<dbReference type="Proteomes" id="UP000027222">
    <property type="component" value="Unassembled WGS sequence"/>
</dbReference>
<sequence length="150" mass="16897">MHMPSSIVAPNWIGGHWTAGGTLNGTLLKSILRVWEGEEILDFAFILPIERIRRTVDRFVPDKSYREADKLNSHENLDRTLNQAESAGCDKDQAGQGNVPLILGWTCRTTVLGTSLCHKPAPPSDIRRCLKLKRDKLITAMNFARMRNDE</sequence>
<accession>A0A067T3E5</accession>
<reference evidence="2" key="1">
    <citation type="journal article" date="2014" name="Proc. Natl. Acad. Sci. U.S.A.">
        <title>Extensive sampling of basidiomycete genomes demonstrates inadequacy of the white-rot/brown-rot paradigm for wood decay fungi.</title>
        <authorList>
            <person name="Riley R."/>
            <person name="Salamov A.A."/>
            <person name="Brown D.W."/>
            <person name="Nagy L.G."/>
            <person name="Floudas D."/>
            <person name="Held B.W."/>
            <person name="Levasseur A."/>
            <person name="Lombard V."/>
            <person name="Morin E."/>
            <person name="Otillar R."/>
            <person name="Lindquist E.A."/>
            <person name="Sun H."/>
            <person name="LaButti K.M."/>
            <person name="Schmutz J."/>
            <person name="Jabbour D."/>
            <person name="Luo H."/>
            <person name="Baker S.E."/>
            <person name="Pisabarro A.G."/>
            <person name="Walton J.D."/>
            <person name="Blanchette R.A."/>
            <person name="Henrissat B."/>
            <person name="Martin F."/>
            <person name="Cullen D."/>
            <person name="Hibbett D.S."/>
            <person name="Grigoriev I.V."/>
        </authorList>
    </citation>
    <scope>NUCLEOTIDE SEQUENCE [LARGE SCALE GENOMIC DNA]</scope>
    <source>
        <strain evidence="2">CBS 339.88</strain>
    </source>
</reference>
<dbReference type="HOGENOM" id="CLU_1740630_0_0_1"/>
<dbReference type="AlphaFoldDB" id="A0A067T3E5"/>
<organism evidence="1 2">
    <name type="scientific">Galerina marginata (strain CBS 339.88)</name>
    <dbReference type="NCBI Taxonomy" id="685588"/>
    <lineage>
        <taxon>Eukaryota</taxon>
        <taxon>Fungi</taxon>
        <taxon>Dikarya</taxon>
        <taxon>Basidiomycota</taxon>
        <taxon>Agaricomycotina</taxon>
        <taxon>Agaricomycetes</taxon>
        <taxon>Agaricomycetidae</taxon>
        <taxon>Agaricales</taxon>
        <taxon>Agaricineae</taxon>
        <taxon>Strophariaceae</taxon>
        <taxon>Galerina</taxon>
    </lineage>
</organism>
<proteinExistence type="predicted"/>
<evidence type="ECO:0000313" key="2">
    <source>
        <dbReference type="Proteomes" id="UP000027222"/>
    </source>
</evidence>
<protein>
    <submittedName>
        <fullName evidence="1">Uncharacterized protein</fullName>
    </submittedName>
</protein>
<evidence type="ECO:0000313" key="1">
    <source>
        <dbReference type="EMBL" id="KDR76852.1"/>
    </source>
</evidence>
<dbReference type="EMBL" id="KL142378">
    <property type="protein sequence ID" value="KDR76852.1"/>
    <property type="molecule type" value="Genomic_DNA"/>
</dbReference>
<name>A0A067T3E5_GALM3</name>
<keyword evidence="2" id="KW-1185">Reference proteome</keyword>
<gene>
    <name evidence="1" type="ORF">GALMADRAFT_279274</name>
</gene>